<evidence type="ECO:0000259" key="1">
    <source>
        <dbReference type="Pfam" id="PF04230"/>
    </source>
</evidence>
<accession>A0A015UB32</accession>
<dbReference type="Pfam" id="PF04230">
    <property type="entry name" value="PS_pyruv_trans"/>
    <property type="match status" value="1"/>
</dbReference>
<dbReference type="Proteomes" id="UP000020773">
    <property type="component" value="Unassembled WGS sequence"/>
</dbReference>
<dbReference type="RefSeq" id="WP_008769444.1">
    <property type="nucleotide sequence ID" value="NZ_JGDB01000023.1"/>
</dbReference>
<gene>
    <name evidence="2" type="ORF">M125_1106</name>
</gene>
<evidence type="ECO:0000313" key="3">
    <source>
        <dbReference type="Proteomes" id="UP000020773"/>
    </source>
</evidence>
<evidence type="ECO:0000313" key="2">
    <source>
        <dbReference type="EMBL" id="EXY92067.1"/>
    </source>
</evidence>
<protein>
    <submittedName>
        <fullName evidence="2">Polysaccharide pyruvyl transferase family protein</fullName>
    </submittedName>
</protein>
<name>A0A015UB32_BACFG</name>
<feature type="domain" description="Polysaccharide pyruvyl transferase" evidence="1">
    <location>
        <begin position="13"/>
        <end position="310"/>
    </location>
</feature>
<dbReference type="EMBL" id="JGDB01000023">
    <property type="protein sequence ID" value="EXY92067.1"/>
    <property type="molecule type" value="Genomic_DNA"/>
</dbReference>
<comment type="caution">
    <text evidence="2">The sequence shown here is derived from an EMBL/GenBank/DDBJ whole genome shotgun (WGS) entry which is preliminary data.</text>
</comment>
<keyword evidence="2" id="KW-0808">Transferase</keyword>
<proteinExistence type="predicted"/>
<dbReference type="GO" id="GO:0016740">
    <property type="term" value="F:transferase activity"/>
    <property type="evidence" value="ECO:0007669"/>
    <property type="project" value="UniProtKB-KW"/>
</dbReference>
<organism evidence="2 3">
    <name type="scientific">Bacteroides fragilis str. 3998T(B)3</name>
    <dbReference type="NCBI Taxonomy" id="1339316"/>
    <lineage>
        <taxon>Bacteria</taxon>
        <taxon>Pseudomonadati</taxon>
        <taxon>Bacteroidota</taxon>
        <taxon>Bacteroidia</taxon>
        <taxon>Bacteroidales</taxon>
        <taxon>Bacteroidaceae</taxon>
        <taxon>Bacteroides</taxon>
    </lineage>
</organism>
<dbReference type="AlphaFoldDB" id="A0A015UB32"/>
<dbReference type="InterPro" id="IPR007345">
    <property type="entry name" value="Polysacch_pyruvyl_Trfase"/>
</dbReference>
<sequence>MKVGILTFHRATNYGAVLQAYALIQYLINQGYDARIVDYKPKGMGILYAPINVPGFLKKIKRIMLNLLMLPSLLTRYKKREMFWKYINKVLPMTDIVLSSGDLPCMDAYIVGSDQVWSICFTGGIDNLYWGQFDRNGAKLISYAGSAAENMGDSFYSNENAKLLESFDFISVREKELQGYLQTQIPNKKIEKVLDPTLMAGVDFFDELIADEVPLEKKYVLVYQVIRTKDALISEYAKQIASRAGWDIVEIKNSRLYICSQGKFSISKELQNPTQFVSLFKYAQFVITTSFHGTAFSLMFNRPFNVVSISDEVDSRAKDLLMQLNLTDRLVSLPLNKVQKDVDWEGVNFKLQELRIPSREFLKKALRR</sequence>
<dbReference type="PATRIC" id="fig|1339316.3.peg.1071"/>
<reference evidence="2 3" key="1">
    <citation type="submission" date="2014-02" db="EMBL/GenBank/DDBJ databases">
        <authorList>
            <person name="Sears C."/>
            <person name="Carroll K."/>
            <person name="Sack B.R."/>
            <person name="Qadri F."/>
            <person name="Myers L.L."/>
            <person name="Chung G.-T."/>
            <person name="Escheverria P."/>
            <person name="Fraser C.M."/>
            <person name="Sadzewicz L."/>
            <person name="Shefchek K.A."/>
            <person name="Tallon L."/>
            <person name="Das S.P."/>
            <person name="Daugherty S."/>
            <person name="Mongodin E.F."/>
        </authorList>
    </citation>
    <scope>NUCLEOTIDE SEQUENCE [LARGE SCALE GENOMIC DNA]</scope>
    <source>
        <strain evidence="3">3998T(B)3</strain>
    </source>
</reference>